<dbReference type="CDD" id="cd16461">
    <property type="entry name" value="RING-H2_EL5-like"/>
    <property type="match status" value="1"/>
</dbReference>
<comment type="pathway">
    <text evidence="3">Protein modification; protein ubiquitination.</text>
</comment>
<keyword evidence="7" id="KW-0479">Metal-binding</keyword>
<comment type="similarity">
    <text evidence="13">Belongs to the RING-type zinc finger family. ATL subfamily.</text>
</comment>
<evidence type="ECO:0000256" key="12">
    <source>
        <dbReference type="ARBA" id="ARBA00023136"/>
    </source>
</evidence>
<evidence type="ECO:0000256" key="13">
    <source>
        <dbReference type="ARBA" id="ARBA00024209"/>
    </source>
</evidence>
<dbReference type="GO" id="GO:0008270">
    <property type="term" value="F:zinc ion binding"/>
    <property type="evidence" value="ECO:0007669"/>
    <property type="project" value="UniProtKB-KW"/>
</dbReference>
<dbReference type="InterPro" id="IPR001841">
    <property type="entry name" value="Znf_RING"/>
</dbReference>
<feature type="domain" description="RING-type" evidence="16">
    <location>
        <begin position="146"/>
        <end position="188"/>
    </location>
</feature>
<dbReference type="GO" id="GO:0016020">
    <property type="term" value="C:membrane"/>
    <property type="evidence" value="ECO:0007669"/>
    <property type="project" value="UniProtKB-SubCell"/>
</dbReference>
<evidence type="ECO:0000256" key="6">
    <source>
        <dbReference type="ARBA" id="ARBA00022692"/>
    </source>
</evidence>
<evidence type="ECO:0000256" key="11">
    <source>
        <dbReference type="ARBA" id="ARBA00022989"/>
    </source>
</evidence>
<dbReference type="AlphaFoldDB" id="A0A6A3ASD0"/>
<gene>
    <name evidence="17" type="ORF">F3Y22_tig00110383pilonHSYRG00326</name>
</gene>
<evidence type="ECO:0000313" key="18">
    <source>
        <dbReference type="Proteomes" id="UP000436088"/>
    </source>
</evidence>
<accession>A0A6A3ASD0</accession>
<dbReference type="UniPathway" id="UPA00143"/>
<evidence type="ECO:0000259" key="16">
    <source>
        <dbReference type="PROSITE" id="PS50089"/>
    </source>
</evidence>
<comment type="subcellular location">
    <subcellularLocation>
        <location evidence="2">Membrane</location>
        <topology evidence="2">Single-pass membrane protein</topology>
    </subcellularLocation>
</comment>
<keyword evidence="12 15" id="KW-0472">Membrane</keyword>
<keyword evidence="5" id="KW-0808">Transferase</keyword>
<evidence type="ECO:0000256" key="3">
    <source>
        <dbReference type="ARBA" id="ARBA00004906"/>
    </source>
</evidence>
<reference evidence="17" key="1">
    <citation type="submission" date="2019-09" db="EMBL/GenBank/DDBJ databases">
        <title>Draft genome information of white flower Hibiscus syriacus.</title>
        <authorList>
            <person name="Kim Y.-M."/>
        </authorList>
    </citation>
    <scope>NUCLEOTIDE SEQUENCE [LARGE SCALE GENOMIC DNA]</scope>
    <source>
        <strain evidence="17">YM2019G1</strain>
    </source>
</reference>
<evidence type="ECO:0000256" key="4">
    <source>
        <dbReference type="ARBA" id="ARBA00012483"/>
    </source>
</evidence>
<evidence type="ECO:0000256" key="10">
    <source>
        <dbReference type="ARBA" id="ARBA00022833"/>
    </source>
</evidence>
<comment type="catalytic activity">
    <reaction evidence="1">
        <text>S-ubiquitinyl-[E2 ubiquitin-conjugating enzyme]-L-cysteine + [acceptor protein]-L-lysine = [E2 ubiquitin-conjugating enzyme]-L-cysteine + N(6)-ubiquitinyl-[acceptor protein]-L-lysine.</text>
        <dbReference type="EC" id="2.3.2.27"/>
    </reaction>
</comment>
<keyword evidence="11 15" id="KW-1133">Transmembrane helix</keyword>
<dbReference type="GO" id="GO:0016567">
    <property type="term" value="P:protein ubiquitination"/>
    <property type="evidence" value="ECO:0007669"/>
    <property type="project" value="UniProtKB-UniPathway"/>
</dbReference>
<sequence length="339" mass="37660">MSDSTNDTVTDNCNLCFENCLSSCYDSCPVFCPRDPPYVDQYPPPSPDTGSDSNKPNTFVIVISTLLAATFLAICCLVYYAKRRANSRRRSSQAETRNEFLDEDQGPIVDHPIWYINTVGLQPSIIRSVGVCKYKRVEGLVEGTDCSVCLNEFREDETLRLLPKCSHAFHIPCIDTWLRSHTNCPLCRAPIVSNAANGGSSEVNNEDFGGAEETQAVVMEEFDGGRTSEIREAEEEIAAKTDDGIQPMRRSVSLNSIEASLISHGLLNGNSDKEASLRIVPRRAAGNQSLLRLMYHSSIGRSYSQQNKPIFLRSFSYSGKFSLPINNKNHDVNPPLRSF</sequence>
<evidence type="ECO:0000256" key="2">
    <source>
        <dbReference type="ARBA" id="ARBA00004167"/>
    </source>
</evidence>
<dbReference type="EMBL" id="VEPZ02000963">
    <property type="protein sequence ID" value="KAE8707591.1"/>
    <property type="molecule type" value="Genomic_DNA"/>
</dbReference>
<keyword evidence="18" id="KW-1185">Reference proteome</keyword>
<proteinExistence type="inferred from homology"/>
<dbReference type="PANTHER" id="PTHR46913">
    <property type="entry name" value="RING-H2 FINGER PROTEIN ATL16"/>
    <property type="match status" value="1"/>
</dbReference>
<evidence type="ECO:0000256" key="8">
    <source>
        <dbReference type="ARBA" id="ARBA00022771"/>
    </source>
</evidence>
<dbReference type="Pfam" id="PF13639">
    <property type="entry name" value="zf-RING_2"/>
    <property type="match status" value="1"/>
</dbReference>
<evidence type="ECO:0000313" key="17">
    <source>
        <dbReference type="EMBL" id="KAE8707591.1"/>
    </source>
</evidence>
<dbReference type="SUPFAM" id="SSF57850">
    <property type="entry name" value="RING/U-box"/>
    <property type="match status" value="1"/>
</dbReference>
<evidence type="ECO:0000256" key="1">
    <source>
        <dbReference type="ARBA" id="ARBA00000900"/>
    </source>
</evidence>
<name>A0A6A3ASD0_HIBSY</name>
<organism evidence="17 18">
    <name type="scientific">Hibiscus syriacus</name>
    <name type="common">Rose of Sharon</name>
    <dbReference type="NCBI Taxonomy" id="106335"/>
    <lineage>
        <taxon>Eukaryota</taxon>
        <taxon>Viridiplantae</taxon>
        <taxon>Streptophyta</taxon>
        <taxon>Embryophyta</taxon>
        <taxon>Tracheophyta</taxon>
        <taxon>Spermatophyta</taxon>
        <taxon>Magnoliopsida</taxon>
        <taxon>eudicotyledons</taxon>
        <taxon>Gunneridae</taxon>
        <taxon>Pentapetalae</taxon>
        <taxon>rosids</taxon>
        <taxon>malvids</taxon>
        <taxon>Malvales</taxon>
        <taxon>Malvaceae</taxon>
        <taxon>Malvoideae</taxon>
        <taxon>Hibiscus</taxon>
    </lineage>
</organism>
<dbReference type="PANTHER" id="PTHR46913:SF19">
    <property type="entry name" value="RING-TYPE E3 UBIQUITIN TRANSFERASE"/>
    <property type="match status" value="1"/>
</dbReference>
<evidence type="ECO:0000256" key="7">
    <source>
        <dbReference type="ARBA" id="ARBA00022723"/>
    </source>
</evidence>
<evidence type="ECO:0000256" key="9">
    <source>
        <dbReference type="ARBA" id="ARBA00022786"/>
    </source>
</evidence>
<dbReference type="PROSITE" id="PS50089">
    <property type="entry name" value="ZF_RING_2"/>
    <property type="match status" value="1"/>
</dbReference>
<keyword evidence="8 14" id="KW-0863">Zinc-finger</keyword>
<evidence type="ECO:0000256" key="15">
    <source>
        <dbReference type="SAM" id="Phobius"/>
    </source>
</evidence>
<feature type="transmembrane region" description="Helical" evidence="15">
    <location>
        <begin position="59"/>
        <end position="81"/>
    </location>
</feature>
<evidence type="ECO:0000256" key="5">
    <source>
        <dbReference type="ARBA" id="ARBA00022679"/>
    </source>
</evidence>
<dbReference type="EC" id="2.3.2.27" evidence="4"/>
<dbReference type="GO" id="GO:0061630">
    <property type="term" value="F:ubiquitin protein ligase activity"/>
    <property type="evidence" value="ECO:0007669"/>
    <property type="project" value="UniProtKB-EC"/>
</dbReference>
<dbReference type="SMART" id="SM00184">
    <property type="entry name" value="RING"/>
    <property type="match status" value="1"/>
</dbReference>
<dbReference type="InterPro" id="IPR013083">
    <property type="entry name" value="Znf_RING/FYVE/PHD"/>
</dbReference>
<dbReference type="Gene3D" id="3.30.40.10">
    <property type="entry name" value="Zinc/RING finger domain, C3HC4 (zinc finger)"/>
    <property type="match status" value="1"/>
</dbReference>
<evidence type="ECO:0000256" key="14">
    <source>
        <dbReference type="PROSITE-ProRule" id="PRU00175"/>
    </source>
</evidence>
<dbReference type="InterPro" id="IPR044600">
    <property type="entry name" value="ATL1/ATL16-like"/>
</dbReference>
<protein>
    <recommendedName>
        <fullName evidence="4">RING-type E3 ubiquitin transferase</fullName>
        <ecNumber evidence="4">2.3.2.27</ecNumber>
    </recommendedName>
</protein>
<dbReference type="SMART" id="SM01197">
    <property type="entry name" value="FANCL_C"/>
    <property type="match status" value="1"/>
</dbReference>
<comment type="caution">
    <text evidence="17">The sequence shown here is derived from an EMBL/GenBank/DDBJ whole genome shotgun (WGS) entry which is preliminary data.</text>
</comment>
<keyword evidence="9" id="KW-0833">Ubl conjugation pathway</keyword>
<keyword evidence="10" id="KW-0862">Zinc</keyword>
<keyword evidence="6 15" id="KW-0812">Transmembrane</keyword>
<dbReference type="FunFam" id="3.30.40.10:FF:000233">
    <property type="entry name" value="RING-H2 finger protein ATL54"/>
    <property type="match status" value="1"/>
</dbReference>
<dbReference type="Proteomes" id="UP000436088">
    <property type="component" value="Unassembled WGS sequence"/>
</dbReference>